<comment type="function">
    <text evidence="4 7">Involved in protein N-glycosylation. Essential for the second step of the dolichol-linked oligosaccharide pathway.</text>
</comment>
<gene>
    <name evidence="7" type="primary">ALG13</name>
    <name evidence="9" type="ORF">EX30DRAFT_297087</name>
</gene>
<keyword evidence="10" id="KW-1185">Reference proteome</keyword>
<reference evidence="9 10" key="1">
    <citation type="submission" date="2019-04" db="EMBL/GenBank/DDBJ databases">
        <title>Comparative genomics and transcriptomics to analyze fruiting body development in filamentous ascomycetes.</title>
        <authorList>
            <consortium name="DOE Joint Genome Institute"/>
            <person name="Lutkenhaus R."/>
            <person name="Traeger S."/>
            <person name="Breuer J."/>
            <person name="Kuo A."/>
            <person name="Lipzen A."/>
            <person name="Pangilinan J."/>
            <person name="Dilworth D."/>
            <person name="Sandor L."/>
            <person name="Poggeler S."/>
            <person name="Barry K."/>
            <person name="Grigoriev I.V."/>
            <person name="Nowrousian M."/>
        </authorList>
    </citation>
    <scope>NUCLEOTIDE SEQUENCE [LARGE SCALE GENOMIC DNA]</scope>
    <source>
        <strain evidence="9 10">CBS 389.68</strain>
    </source>
</reference>
<evidence type="ECO:0000256" key="1">
    <source>
        <dbReference type="ARBA" id="ARBA00011198"/>
    </source>
</evidence>
<dbReference type="GO" id="GO:0006488">
    <property type="term" value="P:dolichol-linked oligosaccharide biosynthetic process"/>
    <property type="evidence" value="ECO:0007669"/>
    <property type="project" value="TreeGrafter"/>
</dbReference>
<protein>
    <recommendedName>
        <fullName evidence="3 7">UDP-N-acetylglucosamine transferase subunit ALG13</fullName>
        <ecNumber evidence="2 7">2.4.1.141</ecNumber>
    </recommendedName>
    <alternativeName>
        <fullName evidence="5 7">Asparagine-linked glycosylation protein 13</fullName>
    </alternativeName>
</protein>
<dbReference type="GO" id="GO:0043541">
    <property type="term" value="C:UDP-N-acetylglucosamine transferase complex"/>
    <property type="evidence" value="ECO:0007669"/>
    <property type="project" value="TreeGrafter"/>
</dbReference>
<dbReference type="OrthoDB" id="20273at2759"/>
<comment type="subcellular location">
    <subcellularLocation>
        <location evidence="7">Endoplasmic reticulum</location>
    </subcellularLocation>
</comment>
<evidence type="ECO:0000256" key="5">
    <source>
        <dbReference type="ARBA" id="ARBA00032061"/>
    </source>
</evidence>
<evidence type="ECO:0000259" key="8">
    <source>
        <dbReference type="Pfam" id="PF04101"/>
    </source>
</evidence>
<evidence type="ECO:0000256" key="2">
    <source>
        <dbReference type="ARBA" id="ARBA00012614"/>
    </source>
</evidence>
<dbReference type="InterPro" id="IPR007235">
    <property type="entry name" value="Glyco_trans_28_C"/>
</dbReference>
<evidence type="ECO:0000313" key="9">
    <source>
        <dbReference type="EMBL" id="TGZ82940.1"/>
    </source>
</evidence>
<keyword evidence="7" id="KW-0256">Endoplasmic reticulum</keyword>
<dbReference type="PANTHER" id="PTHR47043:SF1">
    <property type="entry name" value="UDP-N-ACETYLGLUCOSAMINE TRANSFERASE SUBUNIT ALG13"/>
    <property type="match status" value="1"/>
</dbReference>
<name>A0A4S2N1I7_9PEZI</name>
<feature type="non-terminal residue" evidence="9">
    <location>
        <position position="145"/>
    </location>
</feature>
<sequence length="145" mass="15718">SKPVFVTTGATSPFPALLNSCLTPIFLSTLTRHNFTHLILQTQPIDTTTNPLHPVLSTPDPSSKLVIQHFALTESLVPWVQSAELVISHAGAGSILDALRYDRPLIVVPNPELMDGHQDELAGELGRLGYCVVGQLGRMEKAVEE</sequence>
<dbReference type="STRING" id="341454.A0A4S2N1I7"/>
<dbReference type="InterPro" id="IPR052474">
    <property type="entry name" value="UDP-GlcNAc_transferase"/>
</dbReference>
<dbReference type="GO" id="GO:0004577">
    <property type="term" value="F:N-acetylglucosaminyldiphosphodolichol N-acetylglucosaminyltransferase activity"/>
    <property type="evidence" value="ECO:0007669"/>
    <property type="project" value="UniProtKB-EC"/>
</dbReference>
<dbReference type="FunCoup" id="A0A4S2N1I7">
    <property type="interactions" value="318"/>
</dbReference>
<dbReference type="Pfam" id="PF04101">
    <property type="entry name" value="Glyco_tran_28_C"/>
    <property type="match status" value="1"/>
</dbReference>
<evidence type="ECO:0000313" key="10">
    <source>
        <dbReference type="Proteomes" id="UP000298138"/>
    </source>
</evidence>
<dbReference type="PANTHER" id="PTHR47043">
    <property type="entry name" value="UDP-N-ACETYLGLUCOSAMINE TRANSFERASE SUBUNIT ALG13"/>
    <property type="match status" value="1"/>
</dbReference>
<keyword evidence="7" id="KW-0808">Transferase</keyword>
<comment type="subunit">
    <text evidence="1 7">Heterodimer with ALG14 to form a functional enzyme.</text>
</comment>
<evidence type="ECO:0000256" key="6">
    <source>
        <dbReference type="ARBA" id="ARBA00048184"/>
    </source>
</evidence>
<proteinExistence type="inferred from homology"/>
<keyword evidence="7" id="KW-0328">Glycosyltransferase</keyword>
<accession>A0A4S2N1I7</accession>
<dbReference type="InParanoid" id="A0A4S2N1I7"/>
<dbReference type="EC" id="2.4.1.141" evidence="2 7"/>
<feature type="non-terminal residue" evidence="9">
    <location>
        <position position="1"/>
    </location>
</feature>
<dbReference type="SUPFAM" id="SSF53756">
    <property type="entry name" value="UDP-Glycosyltransferase/glycogen phosphorylase"/>
    <property type="match status" value="1"/>
</dbReference>
<dbReference type="EMBL" id="ML220114">
    <property type="protein sequence ID" value="TGZ82940.1"/>
    <property type="molecule type" value="Genomic_DNA"/>
</dbReference>
<dbReference type="AlphaFoldDB" id="A0A4S2N1I7"/>
<dbReference type="Proteomes" id="UP000298138">
    <property type="component" value="Unassembled WGS sequence"/>
</dbReference>
<evidence type="ECO:0000256" key="4">
    <source>
        <dbReference type="ARBA" id="ARBA00024804"/>
    </source>
</evidence>
<evidence type="ECO:0000256" key="3">
    <source>
        <dbReference type="ARBA" id="ARBA00017468"/>
    </source>
</evidence>
<feature type="domain" description="Glycosyl transferase family 28 C-terminal" evidence="8">
    <location>
        <begin position="4"/>
        <end position="133"/>
    </location>
</feature>
<evidence type="ECO:0000256" key="7">
    <source>
        <dbReference type="RuleBase" id="RU362128"/>
    </source>
</evidence>
<organism evidence="9 10">
    <name type="scientific">Ascodesmis nigricans</name>
    <dbReference type="NCBI Taxonomy" id="341454"/>
    <lineage>
        <taxon>Eukaryota</taxon>
        <taxon>Fungi</taxon>
        <taxon>Dikarya</taxon>
        <taxon>Ascomycota</taxon>
        <taxon>Pezizomycotina</taxon>
        <taxon>Pezizomycetes</taxon>
        <taxon>Pezizales</taxon>
        <taxon>Ascodesmidaceae</taxon>
        <taxon>Ascodesmis</taxon>
    </lineage>
</organism>
<comment type="similarity">
    <text evidence="7">Belongs to the glycosyltransferase 28 family.</text>
</comment>
<comment type="catalytic activity">
    <reaction evidence="6">
        <text>an N-acetyl-alpha-D-glucosaminyl-diphospho-di-trans,poly-cis-dolichol + UDP-N-acetyl-alpha-D-glucosamine = an N,N'-diacetylchitobiosyl-diphospho-di-trans,poly-cis-dolichol + UDP + H(+)</text>
        <dbReference type="Rhea" id="RHEA:23380"/>
        <dbReference type="Rhea" id="RHEA-COMP:19507"/>
        <dbReference type="Rhea" id="RHEA-COMP:19510"/>
        <dbReference type="ChEBI" id="CHEBI:15378"/>
        <dbReference type="ChEBI" id="CHEBI:57269"/>
        <dbReference type="ChEBI" id="CHEBI:57705"/>
        <dbReference type="ChEBI" id="CHEBI:58223"/>
        <dbReference type="ChEBI" id="CHEBI:58427"/>
        <dbReference type="EC" id="2.4.1.141"/>
    </reaction>
</comment>
<dbReference type="Gene3D" id="3.40.50.2000">
    <property type="entry name" value="Glycogen Phosphorylase B"/>
    <property type="match status" value="1"/>
</dbReference>